<keyword evidence="4 6" id="KW-1133">Transmembrane helix</keyword>
<dbReference type="InterPro" id="IPR023380">
    <property type="entry name" value="DsbB-like_sf"/>
</dbReference>
<dbReference type="GO" id="GO:0006457">
    <property type="term" value="P:protein folding"/>
    <property type="evidence" value="ECO:0007669"/>
    <property type="project" value="InterPro"/>
</dbReference>
<dbReference type="InterPro" id="IPR024199">
    <property type="entry name" value="Uncharacterised_DsbB"/>
</dbReference>
<dbReference type="PANTHER" id="PTHR36570">
    <property type="entry name" value="DISULFIDE BOND FORMATION PROTEIN B"/>
    <property type="match status" value="1"/>
</dbReference>
<dbReference type="InterPro" id="IPR003752">
    <property type="entry name" value="DiS_bond_form_DsbB/BdbC"/>
</dbReference>
<dbReference type="GO" id="GO:0015035">
    <property type="term" value="F:protein-disulfide reductase activity"/>
    <property type="evidence" value="ECO:0007669"/>
    <property type="project" value="InterPro"/>
</dbReference>
<evidence type="ECO:0000313" key="7">
    <source>
        <dbReference type="EMBL" id="SHN60799.1"/>
    </source>
</evidence>
<feature type="transmembrane region" description="Helical" evidence="6">
    <location>
        <begin position="138"/>
        <end position="158"/>
    </location>
</feature>
<feature type="transmembrane region" description="Helical" evidence="6">
    <location>
        <begin position="43"/>
        <end position="60"/>
    </location>
</feature>
<dbReference type="Pfam" id="PF02600">
    <property type="entry name" value="DsbB"/>
    <property type="match status" value="1"/>
</dbReference>
<keyword evidence="5 6" id="KW-0472">Membrane</keyword>
<sequence>MTLHPSPRRLALIASLGSAALLAGAFGFQHLGGLAPCELCIWQRWPHAAAIALGAAALALGARAWLCAAGALSMAAGAAIAFYHTGVERGWWQGPQTCSGGPEGALNTDELLRQIMAAPVVRCNEVAWEFLGLSMASWNGLASAGLALLWGWAALRAYGSSGASQYR</sequence>
<reference evidence="7 8" key="1">
    <citation type="submission" date="2016-12" db="EMBL/GenBank/DDBJ databases">
        <authorList>
            <person name="Song W.-J."/>
            <person name="Kurnit D.M."/>
        </authorList>
    </citation>
    <scope>NUCLEOTIDE SEQUENCE [LARGE SCALE GENOMIC DNA]</scope>
    <source>
        <strain evidence="7 8">CGMCC 1.10808</strain>
    </source>
</reference>
<accession>A0A1M7SQQ9</accession>
<dbReference type="SUPFAM" id="SSF158442">
    <property type="entry name" value="DsbB-like"/>
    <property type="match status" value="1"/>
</dbReference>
<dbReference type="Proteomes" id="UP000184066">
    <property type="component" value="Unassembled WGS sequence"/>
</dbReference>
<evidence type="ECO:0000256" key="4">
    <source>
        <dbReference type="ARBA" id="ARBA00022989"/>
    </source>
</evidence>
<keyword evidence="8" id="KW-1185">Reference proteome</keyword>
<dbReference type="Gene3D" id="1.20.1550.10">
    <property type="entry name" value="DsbB-like"/>
    <property type="match status" value="1"/>
</dbReference>
<dbReference type="PANTHER" id="PTHR36570:SF3">
    <property type="entry name" value="DISULFIDE BOND FORMATION PROTEIN B"/>
    <property type="match status" value="1"/>
</dbReference>
<keyword evidence="3 6" id="KW-0812">Transmembrane</keyword>
<protein>
    <submittedName>
        <fullName evidence="7">Disulfide bond formation protein DsbB</fullName>
    </submittedName>
</protein>
<dbReference type="InterPro" id="IPR050183">
    <property type="entry name" value="DsbB"/>
</dbReference>
<proteinExistence type="predicted"/>
<dbReference type="RefSeq" id="WP_072746701.1">
    <property type="nucleotide sequence ID" value="NZ_FOHL01000001.1"/>
</dbReference>
<evidence type="ECO:0000313" key="8">
    <source>
        <dbReference type="Proteomes" id="UP000184066"/>
    </source>
</evidence>
<dbReference type="STRING" id="1189325.SAMN04488119_101105"/>
<evidence type="ECO:0000256" key="3">
    <source>
        <dbReference type="ARBA" id="ARBA00022692"/>
    </source>
</evidence>
<evidence type="ECO:0000256" key="2">
    <source>
        <dbReference type="ARBA" id="ARBA00022475"/>
    </source>
</evidence>
<evidence type="ECO:0000256" key="5">
    <source>
        <dbReference type="ARBA" id="ARBA00023136"/>
    </source>
</evidence>
<dbReference type="AlphaFoldDB" id="A0A1M7SQQ9"/>
<dbReference type="GO" id="GO:0005886">
    <property type="term" value="C:plasma membrane"/>
    <property type="evidence" value="ECO:0007669"/>
    <property type="project" value="UniProtKB-SubCell"/>
</dbReference>
<evidence type="ECO:0000256" key="6">
    <source>
        <dbReference type="SAM" id="Phobius"/>
    </source>
</evidence>
<name>A0A1M7SQQ9_9RHOB</name>
<dbReference type="PIRSF" id="PIRSF033913">
    <property type="entry name" value="S-S_format_DsbB"/>
    <property type="match status" value="1"/>
</dbReference>
<organism evidence="7 8">
    <name type="scientific">Oceanicella actignis</name>
    <dbReference type="NCBI Taxonomy" id="1189325"/>
    <lineage>
        <taxon>Bacteria</taxon>
        <taxon>Pseudomonadati</taxon>
        <taxon>Pseudomonadota</taxon>
        <taxon>Alphaproteobacteria</taxon>
        <taxon>Rhodobacterales</taxon>
        <taxon>Paracoccaceae</taxon>
        <taxon>Oceanicella</taxon>
    </lineage>
</organism>
<comment type="subcellular location">
    <subcellularLocation>
        <location evidence="1">Cell membrane</location>
        <topology evidence="1">Multi-pass membrane protein</topology>
    </subcellularLocation>
</comment>
<dbReference type="OrthoDB" id="9808637at2"/>
<dbReference type="EMBL" id="FRDL01000003">
    <property type="protein sequence ID" value="SHN60799.1"/>
    <property type="molecule type" value="Genomic_DNA"/>
</dbReference>
<evidence type="ECO:0000256" key="1">
    <source>
        <dbReference type="ARBA" id="ARBA00004651"/>
    </source>
</evidence>
<gene>
    <name evidence="7" type="ORF">SAMN05216200_103106</name>
</gene>
<keyword evidence="2" id="KW-1003">Cell membrane</keyword>